<dbReference type="Gene3D" id="3.40.50.300">
    <property type="entry name" value="P-loop containing nucleotide triphosphate hydrolases"/>
    <property type="match status" value="1"/>
</dbReference>
<reference evidence="1" key="1">
    <citation type="journal article" date="2015" name="Nature">
        <title>Complex archaea that bridge the gap between prokaryotes and eukaryotes.</title>
        <authorList>
            <person name="Spang A."/>
            <person name="Saw J.H."/>
            <person name="Jorgensen S.L."/>
            <person name="Zaremba-Niedzwiedzka K."/>
            <person name="Martijn J."/>
            <person name="Lind A.E."/>
            <person name="van Eijk R."/>
            <person name="Schleper C."/>
            <person name="Guy L."/>
            <person name="Ettema T.J."/>
        </authorList>
    </citation>
    <scope>NUCLEOTIDE SEQUENCE</scope>
</reference>
<dbReference type="EMBL" id="LAZR01004342">
    <property type="protein sequence ID" value="KKN09494.1"/>
    <property type="molecule type" value="Genomic_DNA"/>
</dbReference>
<name>A0A0F9MUP8_9ZZZZ</name>
<sequence>MSAIGFCDKCGEDNWESAEAPFERARCKPCGYLPVATMPGPQTDFVLSRAAHPAFLGGRGSAKTAGGILKMWTYVHNHPGANGAISFPTFTDVDRIFLPELRKFFGELEGDEWVYQEKKKILVFPHLNCRAFILSAEEPGQGKGLNLAWFWMEEVGVGSGHKLLFFNLQPALRQFGDDYDDYQGWLTSTPNVQFPWLKQLYQDGISPVTEEVIEDPEEYPIFPARTIDNPCLPKKRLRLLLSLWGDSRMARQELEGQFISVEGIVFPELKEDVHLRHPPPDHEFIATVGGLDFGDASPTALLELKMDRSRKIWITREFYKRNATDDDWIKAAAEWNLPLILCDPSASEKDLMTWRMRYNVNLQAAMAARDRAERGRLWRTRLAVREDGFPGLYISTACPHTWNELLNLAHYVPKGQEEPQKSVFAPGTNDHSYDAGAYGMSYFERGYIGRPQKTIELVKA</sequence>
<accession>A0A0F9MUP8</accession>
<dbReference type="AlphaFoldDB" id="A0A0F9MUP8"/>
<organism evidence="1">
    <name type="scientific">marine sediment metagenome</name>
    <dbReference type="NCBI Taxonomy" id="412755"/>
    <lineage>
        <taxon>unclassified sequences</taxon>
        <taxon>metagenomes</taxon>
        <taxon>ecological metagenomes</taxon>
    </lineage>
</organism>
<evidence type="ECO:0000313" key="1">
    <source>
        <dbReference type="EMBL" id="KKN09494.1"/>
    </source>
</evidence>
<gene>
    <name evidence="1" type="ORF">LCGC14_1046110</name>
</gene>
<evidence type="ECO:0008006" key="2">
    <source>
        <dbReference type="Google" id="ProtNLM"/>
    </source>
</evidence>
<dbReference type="Gene3D" id="3.30.420.280">
    <property type="match status" value="1"/>
</dbReference>
<comment type="caution">
    <text evidence="1">The sequence shown here is derived from an EMBL/GenBank/DDBJ whole genome shotgun (WGS) entry which is preliminary data.</text>
</comment>
<protein>
    <recommendedName>
        <fullName evidence="2">Phage terminase large subunit N-terminal domain-containing protein</fullName>
    </recommendedName>
</protein>
<dbReference type="InterPro" id="IPR027417">
    <property type="entry name" value="P-loop_NTPase"/>
</dbReference>
<proteinExistence type="predicted"/>